<dbReference type="InterPro" id="IPR056914">
    <property type="entry name" value="Gp53-like"/>
</dbReference>
<protein>
    <recommendedName>
        <fullName evidence="3">DUF2190 domain-containing protein</fullName>
    </recommendedName>
</protein>
<evidence type="ECO:0000313" key="1">
    <source>
        <dbReference type="EMBL" id="AOA58322.1"/>
    </source>
</evidence>
<accession>A0A1B2LZD7</accession>
<dbReference type="RefSeq" id="WP_067554528.1">
    <property type="nucleotide sequence ID" value="NZ_CP016895.1"/>
</dbReference>
<evidence type="ECO:0000313" key="2">
    <source>
        <dbReference type="Proteomes" id="UP000093391"/>
    </source>
</evidence>
<evidence type="ECO:0008006" key="3">
    <source>
        <dbReference type="Google" id="ProtNLM"/>
    </source>
</evidence>
<gene>
    <name evidence="1" type="ORF">BFG52_08110</name>
</gene>
<dbReference type="Pfam" id="PF23982">
    <property type="entry name" value="XM1_gp53_minor_capsid"/>
    <property type="match status" value="1"/>
</dbReference>
<dbReference type="KEGG" id="ala:BFG52_08110"/>
<dbReference type="EMBL" id="CP016895">
    <property type="protein sequence ID" value="AOA58322.1"/>
    <property type="molecule type" value="Genomic_DNA"/>
</dbReference>
<proteinExistence type="predicted"/>
<dbReference type="AlphaFoldDB" id="A0A1B2LZD7"/>
<keyword evidence="2" id="KW-1185">Reference proteome</keyword>
<name>A0A1B2LZD7_9GAMM</name>
<organism evidence="1 2">
    <name type="scientific">Acinetobacter larvae</name>
    <dbReference type="NCBI Taxonomy" id="1789224"/>
    <lineage>
        <taxon>Bacteria</taxon>
        <taxon>Pseudomonadati</taxon>
        <taxon>Pseudomonadota</taxon>
        <taxon>Gammaproteobacteria</taxon>
        <taxon>Moraxellales</taxon>
        <taxon>Moraxellaceae</taxon>
        <taxon>Acinetobacter</taxon>
    </lineage>
</organism>
<reference evidence="1 2" key="1">
    <citation type="submission" date="2016-08" db="EMBL/GenBank/DDBJ databases">
        <authorList>
            <person name="Seilhamer J.J."/>
        </authorList>
    </citation>
    <scope>NUCLEOTIDE SEQUENCE [LARGE SCALE GENOMIC DNA]</scope>
    <source>
        <strain evidence="1 2">BRTC-1</strain>
    </source>
</reference>
<sequence length="157" mass="16363">MSFQQTLNRDLPLGVEGDFASTNPYHSVLAGEGALTAGEASVTVGRFAWADPETGMVSNKKIEGGVIGFVRREQTAIIVEYLAESSLKVPKGFGVTLYDGGDFWARFEEGATIGQSVFASDTDGTVQAADSAPAGHTDTGFKVASNAAVGNLAKITK</sequence>
<dbReference type="STRING" id="1789224.BFG52_08110"/>
<dbReference type="OrthoDB" id="9157488at2"/>
<dbReference type="Proteomes" id="UP000093391">
    <property type="component" value="Chromosome"/>
</dbReference>